<proteinExistence type="predicted"/>
<evidence type="ECO:0000313" key="6">
    <source>
        <dbReference type="EMBL" id="CAF3885597.1"/>
    </source>
</evidence>
<dbReference type="EMBL" id="CAJNOU010003154">
    <property type="protein sequence ID" value="CAF1373696.1"/>
    <property type="molecule type" value="Genomic_DNA"/>
</dbReference>
<organism evidence="4 7">
    <name type="scientific">Rotaria sordida</name>
    <dbReference type="NCBI Taxonomy" id="392033"/>
    <lineage>
        <taxon>Eukaryota</taxon>
        <taxon>Metazoa</taxon>
        <taxon>Spiralia</taxon>
        <taxon>Gnathifera</taxon>
        <taxon>Rotifera</taxon>
        <taxon>Eurotatoria</taxon>
        <taxon>Bdelloidea</taxon>
        <taxon>Philodinida</taxon>
        <taxon>Philodinidae</taxon>
        <taxon>Rotaria</taxon>
    </lineage>
</organism>
<keyword evidence="2" id="KW-1133">Transmembrane helix</keyword>
<feature type="transmembrane region" description="Helical" evidence="2">
    <location>
        <begin position="270"/>
        <end position="299"/>
    </location>
</feature>
<evidence type="ECO:0000256" key="3">
    <source>
        <dbReference type="SAM" id="SignalP"/>
    </source>
</evidence>
<accession>A0A815HBX6</accession>
<dbReference type="OrthoDB" id="10011376at2759"/>
<feature type="chain" id="PRO_5036411669" evidence="3">
    <location>
        <begin position="23"/>
        <end position="384"/>
    </location>
</feature>
<feature type="compositionally biased region" description="Polar residues" evidence="1">
    <location>
        <begin position="315"/>
        <end position="338"/>
    </location>
</feature>
<dbReference type="Proteomes" id="UP000663889">
    <property type="component" value="Unassembled WGS sequence"/>
</dbReference>
<evidence type="ECO:0000313" key="5">
    <source>
        <dbReference type="EMBL" id="CAF1373696.1"/>
    </source>
</evidence>
<name>A0A815HBX6_9BILA</name>
<evidence type="ECO:0000313" key="7">
    <source>
        <dbReference type="Proteomes" id="UP000663882"/>
    </source>
</evidence>
<protein>
    <submittedName>
        <fullName evidence="4">Uncharacterized protein</fullName>
    </submittedName>
</protein>
<comment type="caution">
    <text evidence="4">The sequence shown here is derived from an EMBL/GenBank/DDBJ whole genome shotgun (WGS) entry which is preliminary data.</text>
</comment>
<evidence type="ECO:0000256" key="2">
    <source>
        <dbReference type="SAM" id="Phobius"/>
    </source>
</evidence>
<evidence type="ECO:0000256" key="1">
    <source>
        <dbReference type="SAM" id="MobiDB-lite"/>
    </source>
</evidence>
<keyword evidence="2" id="KW-0812">Transmembrane</keyword>
<feature type="region of interest" description="Disordered" evidence="1">
    <location>
        <begin position="308"/>
        <end position="341"/>
    </location>
</feature>
<evidence type="ECO:0000313" key="4">
    <source>
        <dbReference type="EMBL" id="CAF1352497.1"/>
    </source>
</evidence>
<sequence>MWVGGLATFCVLVLCISCCVFSGKYYKSYPIEAVGPSTYTCDTSIRNAVFSTSLRSLAVPPNDNIQGMMDLLNDQEVYLTISFLNTAYGCIYTEGTLNYLIGEAWLPVTPKPSCNVLNYTVSYSAPLPFRPITVQFILPNAYPIGGLRIGLSGRGENKSSVATLQDLGFSKTFNQSERILGTDVNMTLELTKVINNTNPLVSGDDEVLSGIWIGSFLINNNASFITDTYYLNAIPKASTILTLTIIETPYYILNEQSPIARLPEIVYHDFLYITTIIGMVVLVFVIVEVLISPIAHFFIRKYKRNPDDKYRTDSNRQSVTNHDNAENSIDNSNGQPSNRHTHNFDMISNVASVQRPNYISDQYANSSDNNTQQSPTLWNYQTYF</sequence>
<keyword evidence="2" id="KW-0472">Membrane</keyword>
<dbReference type="Proteomes" id="UP000663882">
    <property type="component" value="Unassembled WGS sequence"/>
</dbReference>
<dbReference type="Proteomes" id="UP000663823">
    <property type="component" value="Unassembled WGS sequence"/>
</dbReference>
<keyword evidence="3" id="KW-0732">Signal</keyword>
<dbReference type="AlphaFoldDB" id="A0A815HBX6"/>
<dbReference type="EMBL" id="CAJNOO010003737">
    <property type="protein sequence ID" value="CAF1352497.1"/>
    <property type="molecule type" value="Genomic_DNA"/>
</dbReference>
<feature type="signal peptide" evidence="3">
    <location>
        <begin position="1"/>
        <end position="22"/>
    </location>
</feature>
<reference evidence="4" key="1">
    <citation type="submission" date="2021-02" db="EMBL/GenBank/DDBJ databases">
        <authorList>
            <person name="Nowell W R."/>
        </authorList>
    </citation>
    <scope>NUCLEOTIDE SEQUENCE</scope>
</reference>
<gene>
    <name evidence="6" type="ORF">OTI717_LOCUS22992</name>
    <name evidence="4" type="ORF">RFH988_LOCUS32378</name>
    <name evidence="5" type="ORF">SEV965_LOCUS30034</name>
</gene>
<dbReference type="EMBL" id="CAJOAX010004019">
    <property type="protein sequence ID" value="CAF3885597.1"/>
    <property type="molecule type" value="Genomic_DNA"/>
</dbReference>